<feature type="region of interest" description="Disordered" evidence="17">
    <location>
        <begin position="709"/>
        <end position="768"/>
    </location>
</feature>
<evidence type="ECO:0000256" key="12">
    <source>
        <dbReference type="ARBA" id="ARBA00023136"/>
    </source>
</evidence>
<protein>
    <recommendedName>
        <fullName evidence="16">Platelet endothelial cell adhesion molecule</fullName>
    </recommendedName>
</protein>
<dbReference type="GO" id="GO:0070161">
    <property type="term" value="C:anchoring junction"/>
    <property type="evidence" value="ECO:0007669"/>
    <property type="project" value="UniProtKB-SubCell"/>
</dbReference>
<evidence type="ECO:0000256" key="15">
    <source>
        <dbReference type="ARBA" id="ARBA00023319"/>
    </source>
</evidence>
<feature type="region of interest" description="Disordered" evidence="17">
    <location>
        <begin position="15"/>
        <end position="34"/>
    </location>
</feature>
<evidence type="ECO:0000313" key="20">
    <source>
        <dbReference type="EMBL" id="KAK0141806.1"/>
    </source>
</evidence>
<evidence type="ECO:0000256" key="8">
    <source>
        <dbReference type="ARBA" id="ARBA00022737"/>
    </source>
</evidence>
<evidence type="ECO:0000256" key="11">
    <source>
        <dbReference type="ARBA" id="ARBA00022989"/>
    </source>
</evidence>
<evidence type="ECO:0000256" key="13">
    <source>
        <dbReference type="ARBA" id="ARBA00023157"/>
    </source>
</evidence>
<dbReference type="Pfam" id="PF13927">
    <property type="entry name" value="Ig_3"/>
    <property type="match status" value="1"/>
</dbReference>
<accession>A0AA47MKM5</accession>
<feature type="transmembrane region" description="Helical" evidence="18">
    <location>
        <begin position="582"/>
        <end position="601"/>
    </location>
</feature>
<keyword evidence="5" id="KW-0597">Phosphoprotein</keyword>
<dbReference type="Proteomes" id="UP001174136">
    <property type="component" value="Unassembled WGS sequence"/>
</dbReference>
<evidence type="ECO:0000259" key="19">
    <source>
        <dbReference type="PROSITE" id="PS50835"/>
    </source>
</evidence>
<organism evidence="20 21">
    <name type="scientific">Merluccius polli</name>
    <name type="common">Benguela hake</name>
    <name type="synonym">Merluccius cadenati</name>
    <dbReference type="NCBI Taxonomy" id="89951"/>
    <lineage>
        <taxon>Eukaryota</taxon>
        <taxon>Metazoa</taxon>
        <taxon>Chordata</taxon>
        <taxon>Craniata</taxon>
        <taxon>Vertebrata</taxon>
        <taxon>Euteleostomi</taxon>
        <taxon>Actinopterygii</taxon>
        <taxon>Neopterygii</taxon>
        <taxon>Teleostei</taxon>
        <taxon>Neoteleostei</taxon>
        <taxon>Acanthomorphata</taxon>
        <taxon>Zeiogadaria</taxon>
        <taxon>Gadariae</taxon>
        <taxon>Gadiformes</taxon>
        <taxon>Gadoidei</taxon>
        <taxon>Merlucciidae</taxon>
        <taxon>Merluccius</taxon>
    </lineage>
</organism>
<proteinExistence type="predicted"/>
<keyword evidence="13" id="KW-1015">Disulfide bond</keyword>
<evidence type="ECO:0000256" key="2">
    <source>
        <dbReference type="ARBA" id="ARBA00004282"/>
    </source>
</evidence>
<keyword evidence="9" id="KW-0130">Cell adhesion</keyword>
<keyword evidence="6 18" id="KW-0812">Transmembrane</keyword>
<dbReference type="PANTHER" id="PTHR11481:SF5">
    <property type="entry name" value="PLATELET ENDOTHELIAL CELL ADHESION MOLECULE"/>
    <property type="match status" value="1"/>
</dbReference>
<evidence type="ECO:0000256" key="10">
    <source>
        <dbReference type="ARBA" id="ARBA00022949"/>
    </source>
</evidence>
<dbReference type="SMART" id="SM00408">
    <property type="entry name" value="IGc2"/>
    <property type="match status" value="2"/>
</dbReference>
<dbReference type="PANTHER" id="PTHR11481">
    <property type="entry name" value="IMMUNOGLOBULIN FC RECEPTOR"/>
    <property type="match status" value="1"/>
</dbReference>
<evidence type="ECO:0000313" key="21">
    <source>
        <dbReference type="Proteomes" id="UP001174136"/>
    </source>
</evidence>
<dbReference type="InterPro" id="IPR003598">
    <property type="entry name" value="Ig_sub2"/>
</dbReference>
<evidence type="ECO:0000256" key="7">
    <source>
        <dbReference type="ARBA" id="ARBA00022729"/>
    </source>
</evidence>
<feature type="domain" description="Ig-like" evidence="19">
    <location>
        <begin position="485"/>
        <end position="571"/>
    </location>
</feature>
<keyword evidence="10" id="KW-0965">Cell junction</keyword>
<reference evidence="20" key="1">
    <citation type="journal article" date="2023" name="Front. Mar. Sci.">
        <title>A new Merluccius polli reference genome to investigate the effects of global change in West African waters.</title>
        <authorList>
            <person name="Mateo J.L."/>
            <person name="Blanco-Fernandez C."/>
            <person name="Garcia-Vazquez E."/>
            <person name="Machado-Schiaffino G."/>
        </authorList>
    </citation>
    <scope>NUCLEOTIDE SEQUENCE</scope>
    <source>
        <strain evidence="20">C29</strain>
        <tissue evidence="20">Fin</tissue>
    </source>
</reference>
<dbReference type="InterPro" id="IPR036179">
    <property type="entry name" value="Ig-like_dom_sf"/>
</dbReference>
<dbReference type="GO" id="GO:0009897">
    <property type="term" value="C:external side of plasma membrane"/>
    <property type="evidence" value="ECO:0007669"/>
    <property type="project" value="TreeGrafter"/>
</dbReference>
<dbReference type="GO" id="GO:0045121">
    <property type="term" value="C:membrane raft"/>
    <property type="evidence" value="ECO:0007669"/>
    <property type="project" value="UniProtKB-SubCell"/>
</dbReference>
<evidence type="ECO:0000256" key="17">
    <source>
        <dbReference type="SAM" id="MobiDB-lite"/>
    </source>
</evidence>
<keyword evidence="11 18" id="KW-1133">Transmembrane helix</keyword>
<keyword evidence="21" id="KW-1185">Reference proteome</keyword>
<dbReference type="GO" id="GO:0007166">
    <property type="term" value="P:cell surface receptor signaling pathway"/>
    <property type="evidence" value="ECO:0007669"/>
    <property type="project" value="TreeGrafter"/>
</dbReference>
<evidence type="ECO:0000256" key="4">
    <source>
        <dbReference type="ARBA" id="ARBA00022475"/>
    </source>
</evidence>
<keyword evidence="4" id="KW-1003">Cell membrane</keyword>
<evidence type="ECO:0000256" key="16">
    <source>
        <dbReference type="ARBA" id="ARBA00049765"/>
    </source>
</evidence>
<keyword evidence="14" id="KW-0325">Glycoprotein</keyword>
<evidence type="ECO:0000256" key="5">
    <source>
        <dbReference type="ARBA" id="ARBA00022553"/>
    </source>
</evidence>
<dbReference type="InterPro" id="IPR003599">
    <property type="entry name" value="Ig_sub"/>
</dbReference>
<feature type="region of interest" description="Disordered" evidence="17">
    <location>
        <begin position="612"/>
        <end position="688"/>
    </location>
</feature>
<dbReference type="GO" id="GO:0006955">
    <property type="term" value="P:immune response"/>
    <property type="evidence" value="ECO:0007669"/>
    <property type="project" value="TreeGrafter"/>
</dbReference>
<feature type="domain" description="Ig-like" evidence="19">
    <location>
        <begin position="58"/>
        <end position="178"/>
    </location>
</feature>
<keyword evidence="12 18" id="KW-0472">Membrane</keyword>
<dbReference type="InterPro" id="IPR007110">
    <property type="entry name" value="Ig-like_dom"/>
</dbReference>
<name>A0AA47MKM5_MERPO</name>
<dbReference type="GO" id="GO:0004888">
    <property type="term" value="F:transmembrane signaling receptor activity"/>
    <property type="evidence" value="ECO:0007669"/>
    <property type="project" value="TreeGrafter"/>
</dbReference>
<dbReference type="SUPFAM" id="SSF48726">
    <property type="entry name" value="Immunoglobulin"/>
    <property type="match status" value="4"/>
</dbReference>
<evidence type="ECO:0000256" key="1">
    <source>
        <dbReference type="ARBA" id="ARBA00004251"/>
    </source>
</evidence>
<dbReference type="PROSITE" id="PS50835">
    <property type="entry name" value="IG_LIKE"/>
    <property type="match status" value="3"/>
</dbReference>
<comment type="subcellular location">
    <subcellularLocation>
        <location evidence="2">Cell junction</location>
    </subcellularLocation>
    <subcellularLocation>
        <location evidence="1">Cell membrane</location>
        <topology evidence="1">Single-pass type I membrane protein</topology>
    </subcellularLocation>
    <subcellularLocation>
        <location evidence="3">Membrane raft</location>
    </subcellularLocation>
</comment>
<dbReference type="InterPro" id="IPR050488">
    <property type="entry name" value="Ig_Fc_receptor"/>
</dbReference>
<dbReference type="SMART" id="SM00409">
    <property type="entry name" value="IG"/>
    <property type="match status" value="4"/>
</dbReference>
<dbReference type="EMBL" id="JAOPHQ010003736">
    <property type="protein sequence ID" value="KAK0141806.1"/>
    <property type="molecule type" value="Genomic_DNA"/>
</dbReference>
<comment type="caution">
    <text evidence="20">The sequence shown here is derived from an EMBL/GenBank/DDBJ whole genome shotgun (WGS) entry which is preliminary data.</text>
</comment>
<keyword evidence="7" id="KW-0732">Signal</keyword>
<evidence type="ECO:0000256" key="3">
    <source>
        <dbReference type="ARBA" id="ARBA00004285"/>
    </source>
</evidence>
<dbReference type="AlphaFoldDB" id="A0AA47MKM5"/>
<dbReference type="FunFam" id="2.60.40.10:FF:000357">
    <property type="entry name" value="Fc receptor like 1"/>
    <property type="match status" value="1"/>
</dbReference>
<dbReference type="GO" id="GO:0098742">
    <property type="term" value="P:cell-cell adhesion via plasma-membrane adhesion molecules"/>
    <property type="evidence" value="ECO:0007669"/>
    <property type="project" value="TreeGrafter"/>
</dbReference>
<feature type="domain" description="Ig-like" evidence="19">
    <location>
        <begin position="386"/>
        <end position="473"/>
    </location>
</feature>
<keyword evidence="8" id="KW-0677">Repeat</keyword>
<dbReference type="InterPro" id="IPR013783">
    <property type="entry name" value="Ig-like_fold"/>
</dbReference>
<feature type="compositionally biased region" description="Acidic residues" evidence="17">
    <location>
        <begin position="740"/>
        <end position="749"/>
    </location>
</feature>
<evidence type="ECO:0000256" key="14">
    <source>
        <dbReference type="ARBA" id="ARBA00023180"/>
    </source>
</evidence>
<evidence type="ECO:0000256" key="18">
    <source>
        <dbReference type="SAM" id="Phobius"/>
    </source>
</evidence>
<dbReference type="Pfam" id="PF13895">
    <property type="entry name" value="Ig_2"/>
    <property type="match status" value="1"/>
</dbReference>
<dbReference type="Gene3D" id="2.60.40.10">
    <property type="entry name" value="Immunoglobulins"/>
    <property type="match status" value="4"/>
</dbReference>
<evidence type="ECO:0000256" key="6">
    <source>
        <dbReference type="ARBA" id="ARBA00022692"/>
    </source>
</evidence>
<evidence type="ECO:0000256" key="9">
    <source>
        <dbReference type="ARBA" id="ARBA00022889"/>
    </source>
</evidence>
<keyword evidence="15" id="KW-0393">Immunoglobulin domain</keyword>
<sequence length="768" mass="84338">MGELRQVGHDSRGALRGLDTLQRKAPPQYTRPSGGPWPLYVQRGPLCRRVARQQCIAPRLSMDPRTSCSLLLLAGILIHSLYTIDEVGLSIAPGPTVVTGTAVTLWCQVNVSHDSSRRLTHTFHFVRDDLKVYTINTTDSEALYRLDPARADDSGAYECRVEVKEKVKSSLGQKLTVTGLLTPDLRLSSNVLYESEELVATCSAPQEKGALNFKFFKQSQSGDVTLIKQVASAGNWSETKLPLRDIGGWDIFCNYSIPKLSQTKGYDSSSNKTKVLVKGIRHVVTKMNNFLPCLFIVPVMNVLPSTRVFEGDLVEVVCKVISPPPGNISVYLTKGRKVLKQGQVGLNHVFRVRQAGSWEYTCKSEYGAAQKESYTSIVVKELFSRPKLRLEPIEVFEGERQTIHCTIDSYAKDKISRQFIQFSIYKNSGSKNELVTKGDTYSFVAQASQNGNYTCQAQVSLETEIVKESATVVVKAIVPEPVSQPVLTLSPDAAHISEGQDLTLSCSVRKGTLPVNFTWYHTERKTPLDSQTSPVYQSSFTIPNVGRAHSGGYYCESSNLANNVKKSVTVVVPIAMAGWKKGLITLLCVLLLMGVILAVLFKKGLLRRKRAKELSVKSVSTHPERMSLTKVEVSDAVNDTDEQNSLVSPEEPEPQYTEVQTRQPDPSRACPSPPTAKEAADTVNSEARNSKQGNILFLARDAHGVSEEAADGGSVEYAQLNNDSGRNSGHRKSGGIQPDNVDDIDELDNSEAATVHEDGDQDPPTPDC</sequence>
<gene>
    <name evidence="20" type="primary">PECAM1_0</name>
    <name evidence="20" type="ORF">N1851_020533</name>
</gene>